<feature type="compositionally biased region" description="Basic and acidic residues" evidence="1">
    <location>
        <begin position="110"/>
        <end position="121"/>
    </location>
</feature>
<feature type="compositionally biased region" description="Polar residues" evidence="1">
    <location>
        <begin position="61"/>
        <end position="84"/>
    </location>
</feature>
<feature type="compositionally biased region" description="Basic and acidic residues" evidence="1">
    <location>
        <begin position="214"/>
        <end position="223"/>
    </location>
</feature>
<evidence type="ECO:0000313" key="4">
    <source>
        <dbReference type="Proteomes" id="UP000735302"/>
    </source>
</evidence>
<dbReference type="EMBL" id="BLXT01004610">
    <property type="protein sequence ID" value="GFO15661.1"/>
    <property type="molecule type" value="Genomic_DNA"/>
</dbReference>
<evidence type="ECO:0008006" key="5">
    <source>
        <dbReference type="Google" id="ProtNLM"/>
    </source>
</evidence>
<feature type="region of interest" description="Disordered" evidence="1">
    <location>
        <begin position="1"/>
        <end position="166"/>
    </location>
</feature>
<feature type="compositionally biased region" description="Low complexity" evidence="1">
    <location>
        <begin position="184"/>
        <end position="195"/>
    </location>
</feature>
<keyword evidence="2" id="KW-0472">Membrane</keyword>
<dbReference type="AlphaFoldDB" id="A0AAV4BA28"/>
<evidence type="ECO:0000256" key="2">
    <source>
        <dbReference type="SAM" id="Phobius"/>
    </source>
</evidence>
<feature type="compositionally biased region" description="Basic and acidic residues" evidence="1">
    <location>
        <begin position="89"/>
        <end position="100"/>
    </location>
</feature>
<evidence type="ECO:0000313" key="3">
    <source>
        <dbReference type="EMBL" id="GFO15661.1"/>
    </source>
</evidence>
<feature type="compositionally biased region" description="Polar residues" evidence="1">
    <location>
        <begin position="153"/>
        <end position="166"/>
    </location>
</feature>
<sequence length="298" mass="32531">MAPGKDKQPLLSPENGRLISHQRNYTKADHSSTAQAQSVTGPAMSGARDGPSTGTGEGYSETPQGNASTSDQANKQVRTSNNEGLNHGAVDRAGEEHIECESLSTRVKQHKSELHDNKPRTNEVTSSSTQQQSTFLDIVRGFKLSKKKRELSPNHSTTPSWNSYSSRGFGDAWSRIKSFLASSAKPSSSSRTESSQEPGASEGAYSNKLSKSVSKSEKNHSSESESTPFFPNSNRQQRRPGVKPSETMTEKSEEGSRFFVYYLSCFATIGGLLFGYDTGKFATEIFTINVLKKIRLLS</sequence>
<keyword evidence="2" id="KW-0812">Transmembrane</keyword>
<gene>
    <name evidence="3" type="ORF">PoB_004216600</name>
</gene>
<feature type="region of interest" description="Disordered" evidence="1">
    <location>
        <begin position="184"/>
        <end position="250"/>
    </location>
</feature>
<proteinExistence type="predicted"/>
<name>A0AAV4BA28_9GAST</name>
<feature type="transmembrane region" description="Helical" evidence="2">
    <location>
        <begin position="258"/>
        <end position="276"/>
    </location>
</feature>
<evidence type="ECO:0000256" key="1">
    <source>
        <dbReference type="SAM" id="MobiDB-lite"/>
    </source>
</evidence>
<reference evidence="3 4" key="1">
    <citation type="journal article" date="2021" name="Elife">
        <title>Chloroplast acquisition without the gene transfer in kleptoplastic sea slugs, Plakobranchus ocellatus.</title>
        <authorList>
            <person name="Maeda T."/>
            <person name="Takahashi S."/>
            <person name="Yoshida T."/>
            <person name="Shimamura S."/>
            <person name="Takaki Y."/>
            <person name="Nagai Y."/>
            <person name="Toyoda A."/>
            <person name="Suzuki Y."/>
            <person name="Arimoto A."/>
            <person name="Ishii H."/>
            <person name="Satoh N."/>
            <person name="Nishiyama T."/>
            <person name="Hasebe M."/>
            <person name="Maruyama T."/>
            <person name="Minagawa J."/>
            <person name="Obokata J."/>
            <person name="Shigenobu S."/>
        </authorList>
    </citation>
    <scope>NUCLEOTIDE SEQUENCE [LARGE SCALE GENOMIC DNA]</scope>
</reference>
<dbReference type="Proteomes" id="UP000735302">
    <property type="component" value="Unassembled WGS sequence"/>
</dbReference>
<feature type="compositionally biased region" description="Low complexity" evidence="1">
    <location>
        <begin position="125"/>
        <end position="134"/>
    </location>
</feature>
<protein>
    <recommendedName>
        <fullName evidence="5">Major facilitator superfamily (MFS) profile domain-containing protein</fullName>
    </recommendedName>
</protein>
<organism evidence="3 4">
    <name type="scientific">Plakobranchus ocellatus</name>
    <dbReference type="NCBI Taxonomy" id="259542"/>
    <lineage>
        <taxon>Eukaryota</taxon>
        <taxon>Metazoa</taxon>
        <taxon>Spiralia</taxon>
        <taxon>Lophotrochozoa</taxon>
        <taxon>Mollusca</taxon>
        <taxon>Gastropoda</taxon>
        <taxon>Heterobranchia</taxon>
        <taxon>Euthyneura</taxon>
        <taxon>Panpulmonata</taxon>
        <taxon>Sacoglossa</taxon>
        <taxon>Placobranchoidea</taxon>
        <taxon>Plakobranchidae</taxon>
        <taxon>Plakobranchus</taxon>
    </lineage>
</organism>
<keyword evidence="2" id="KW-1133">Transmembrane helix</keyword>
<comment type="caution">
    <text evidence="3">The sequence shown here is derived from an EMBL/GenBank/DDBJ whole genome shotgun (WGS) entry which is preliminary data.</text>
</comment>
<accession>A0AAV4BA28</accession>
<keyword evidence="4" id="KW-1185">Reference proteome</keyword>
<feature type="compositionally biased region" description="Polar residues" evidence="1">
    <location>
        <begin position="21"/>
        <end position="40"/>
    </location>
</feature>